<evidence type="ECO:0000259" key="7">
    <source>
        <dbReference type="PROSITE" id="PS50850"/>
    </source>
</evidence>
<dbReference type="Proteomes" id="UP000199208">
    <property type="component" value="Unassembled WGS sequence"/>
</dbReference>
<keyword evidence="5 6" id="KW-0472">Membrane</keyword>
<dbReference type="GO" id="GO:0022857">
    <property type="term" value="F:transmembrane transporter activity"/>
    <property type="evidence" value="ECO:0007669"/>
    <property type="project" value="InterPro"/>
</dbReference>
<keyword evidence="2" id="KW-0813">Transport</keyword>
<feature type="transmembrane region" description="Helical" evidence="6">
    <location>
        <begin position="134"/>
        <end position="152"/>
    </location>
</feature>
<evidence type="ECO:0000256" key="6">
    <source>
        <dbReference type="SAM" id="Phobius"/>
    </source>
</evidence>
<feature type="transmembrane region" description="Helical" evidence="6">
    <location>
        <begin position="308"/>
        <end position="330"/>
    </location>
</feature>
<feature type="transmembrane region" description="Helical" evidence="6">
    <location>
        <begin position="251"/>
        <end position="272"/>
    </location>
</feature>
<dbReference type="EMBL" id="FMWL01000015">
    <property type="protein sequence ID" value="SCZ80863.1"/>
    <property type="molecule type" value="Genomic_DNA"/>
</dbReference>
<evidence type="ECO:0000256" key="5">
    <source>
        <dbReference type="ARBA" id="ARBA00023136"/>
    </source>
</evidence>
<name>A0A1G5S3F8_9FIRM</name>
<evidence type="ECO:0000313" key="9">
    <source>
        <dbReference type="Proteomes" id="UP000199208"/>
    </source>
</evidence>
<reference evidence="8 9" key="1">
    <citation type="submission" date="2016-10" db="EMBL/GenBank/DDBJ databases">
        <authorList>
            <person name="de Groot N.N."/>
        </authorList>
    </citation>
    <scope>NUCLEOTIDE SEQUENCE [LARGE SCALE GENOMIC DNA]</scope>
    <source>
        <strain evidence="8 9">DSM 2784</strain>
    </source>
</reference>
<dbReference type="InterPro" id="IPR050327">
    <property type="entry name" value="Proton-linked_MCT"/>
</dbReference>
<evidence type="ECO:0000256" key="1">
    <source>
        <dbReference type="ARBA" id="ARBA00004651"/>
    </source>
</evidence>
<dbReference type="GO" id="GO:0005886">
    <property type="term" value="C:plasma membrane"/>
    <property type="evidence" value="ECO:0007669"/>
    <property type="project" value="UniProtKB-SubCell"/>
</dbReference>
<feature type="domain" description="Major facilitator superfamily (MFS) profile" evidence="7">
    <location>
        <begin position="9"/>
        <end position="397"/>
    </location>
</feature>
<keyword evidence="4 6" id="KW-1133">Transmembrane helix</keyword>
<evidence type="ECO:0000313" key="8">
    <source>
        <dbReference type="EMBL" id="SCZ80863.1"/>
    </source>
</evidence>
<feature type="transmembrane region" description="Helical" evidence="6">
    <location>
        <begin position="164"/>
        <end position="186"/>
    </location>
</feature>
<dbReference type="InterPro" id="IPR036259">
    <property type="entry name" value="MFS_trans_sf"/>
</dbReference>
<feature type="transmembrane region" description="Helical" evidence="6">
    <location>
        <begin position="100"/>
        <end position="122"/>
    </location>
</feature>
<dbReference type="InterPro" id="IPR020846">
    <property type="entry name" value="MFS_dom"/>
</dbReference>
<dbReference type="RefSeq" id="WP_092591980.1">
    <property type="nucleotide sequence ID" value="NZ_FMWL01000015.1"/>
</dbReference>
<keyword evidence="9" id="KW-1185">Reference proteome</keyword>
<keyword evidence="3 6" id="KW-0812">Transmembrane</keyword>
<dbReference type="OrthoDB" id="9793415at2"/>
<evidence type="ECO:0000256" key="2">
    <source>
        <dbReference type="ARBA" id="ARBA00022448"/>
    </source>
</evidence>
<feature type="transmembrane region" description="Helical" evidence="6">
    <location>
        <begin position="49"/>
        <end position="68"/>
    </location>
</feature>
<dbReference type="CDD" id="cd17353">
    <property type="entry name" value="MFS_OFA_like"/>
    <property type="match status" value="1"/>
</dbReference>
<feature type="transmembrane region" description="Helical" evidence="6">
    <location>
        <begin position="9"/>
        <end position="29"/>
    </location>
</feature>
<dbReference type="SUPFAM" id="SSF103473">
    <property type="entry name" value="MFS general substrate transporter"/>
    <property type="match status" value="1"/>
</dbReference>
<sequence length="407" mass="43196">MEGIHRKKAYAVLGAAAGINLVSGMLYIWGIISRTLIDQLGWSSKQASLPYTLATVSFVIAMVIFGRIQDQKGPRWTATIGVILMGGGAILSGLKTEPVFVAIAFGLIAGSGIGILNVSTTPPAMKWFPKEKKGMVTGVVVGGVSVSSMMYSPLANWLNQSYGVAAVFLVVGGISLVIGMILAQVLKNPPETPASKQTVLERAQSLNDHNWQEMLRSPKFWVIWLMLALSSSAGLMVIGHVVSIAKVQAGWAGGFLLVMLLALFNTFGRFGGGSLSDKLGRLNLIRGIFVLQMFNMLAFTYLRSVPTLAVGVAVAGMCYGAIFSVFPATISDLYGLKHFGVNFGLMFTGWGVGGIIGPMTGAWIYDLTGQFTTAYFVSAGLLLVALGLSFLFSRMKVGTKGTVPGDS</sequence>
<evidence type="ECO:0000256" key="3">
    <source>
        <dbReference type="ARBA" id="ARBA00022692"/>
    </source>
</evidence>
<dbReference type="STRING" id="1120920.SAMN03080599_02483"/>
<accession>A0A1G5S3F8</accession>
<feature type="transmembrane region" description="Helical" evidence="6">
    <location>
        <begin position="342"/>
        <end position="365"/>
    </location>
</feature>
<dbReference type="Pfam" id="PF07690">
    <property type="entry name" value="MFS_1"/>
    <property type="match status" value="1"/>
</dbReference>
<dbReference type="AlphaFoldDB" id="A0A1G5S3F8"/>
<feature type="transmembrane region" description="Helical" evidence="6">
    <location>
        <begin position="221"/>
        <end position="245"/>
    </location>
</feature>
<dbReference type="PANTHER" id="PTHR11360">
    <property type="entry name" value="MONOCARBOXYLATE TRANSPORTER"/>
    <property type="match status" value="1"/>
</dbReference>
<gene>
    <name evidence="8" type="ORF">SAMN03080599_02483</name>
</gene>
<dbReference type="PROSITE" id="PS50850">
    <property type="entry name" value="MFS"/>
    <property type="match status" value="1"/>
</dbReference>
<dbReference type="PANTHER" id="PTHR11360:SF304">
    <property type="entry name" value="MFS DOMAIN-CONTAINING PROTEIN"/>
    <property type="match status" value="1"/>
</dbReference>
<dbReference type="InterPro" id="IPR011701">
    <property type="entry name" value="MFS"/>
</dbReference>
<comment type="subcellular location">
    <subcellularLocation>
        <location evidence="1">Cell membrane</location>
        <topology evidence="1">Multi-pass membrane protein</topology>
    </subcellularLocation>
</comment>
<protein>
    <submittedName>
        <fullName evidence="8">Nitrate/nitrite transporter NarK</fullName>
    </submittedName>
</protein>
<proteinExistence type="predicted"/>
<evidence type="ECO:0000256" key="4">
    <source>
        <dbReference type="ARBA" id="ARBA00022989"/>
    </source>
</evidence>
<organism evidence="8 9">
    <name type="scientific">Acidaminobacter hydrogenoformans DSM 2784</name>
    <dbReference type="NCBI Taxonomy" id="1120920"/>
    <lineage>
        <taxon>Bacteria</taxon>
        <taxon>Bacillati</taxon>
        <taxon>Bacillota</taxon>
        <taxon>Clostridia</taxon>
        <taxon>Peptostreptococcales</taxon>
        <taxon>Acidaminobacteraceae</taxon>
        <taxon>Acidaminobacter</taxon>
    </lineage>
</organism>
<dbReference type="Gene3D" id="1.20.1250.20">
    <property type="entry name" value="MFS general substrate transporter like domains"/>
    <property type="match status" value="2"/>
</dbReference>
<feature type="transmembrane region" description="Helical" evidence="6">
    <location>
        <begin position="371"/>
        <end position="392"/>
    </location>
</feature>